<evidence type="ECO:0000256" key="1">
    <source>
        <dbReference type="SAM" id="Phobius"/>
    </source>
</evidence>
<keyword evidence="1" id="KW-0472">Membrane</keyword>
<feature type="transmembrane region" description="Helical" evidence="1">
    <location>
        <begin position="184"/>
        <end position="208"/>
    </location>
</feature>
<keyword evidence="3" id="KW-1185">Reference proteome</keyword>
<dbReference type="Proteomes" id="UP001500740">
    <property type="component" value="Unassembled WGS sequence"/>
</dbReference>
<dbReference type="EMBL" id="BAAACZ010000010">
    <property type="protein sequence ID" value="GAA0459836.1"/>
    <property type="molecule type" value="Genomic_DNA"/>
</dbReference>
<evidence type="ECO:0000313" key="2">
    <source>
        <dbReference type="EMBL" id="GAA0459836.1"/>
    </source>
</evidence>
<sequence>MNLLIEYQWEIFISLEVLSLVALLLFGVFRYYLGHKQSSLLFILLFIVLLIIEAILGVVIYQETGEFQTFQLVVLIFVIYALTFGINDFRKLDRWMRKKFGSWREVEMLTEKDYEIMNRQKDPKYIAKVNRRSAMIHLTIFVVVQGIFWSLGTDSFEEMRSYLTDLSWFEAGNYEDSPYPSETLYSIGMVWTIIFVIDFIYSWSYTIFPSSKSE</sequence>
<organism evidence="2 3">
    <name type="scientific">Alkalibacillus silvisoli</name>
    <dbReference type="NCBI Taxonomy" id="392823"/>
    <lineage>
        <taxon>Bacteria</taxon>
        <taxon>Bacillati</taxon>
        <taxon>Bacillota</taxon>
        <taxon>Bacilli</taxon>
        <taxon>Bacillales</taxon>
        <taxon>Bacillaceae</taxon>
        <taxon>Alkalibacillus</taxon>
    </lineage>
</organism>
<proteinExistence type="predicted"/>
<feature type="transmembrane region" description="Helical" evidence="1">
    <location>
        <begin position="40"/>
        <end position="61"/>
    </location>
</feature>
<gene>
    <name evidence="2" type="ORF">GCM10008935_13930</name>
</gene>
<accession>A0ABP3JSP4</accession>
<comment type="caution">
    <text evidence="2">The sequence shown here is derived from an EMBL/GenBank/DDBJ whole genome shotgun (WGS) entry which is preliminary data.</text>
</comment>
<keyword evidence="1" id="KW-0812">Transmembrane</keyword>
<keyword evidence="1" id="KW-1133">Transmembrane helix</keyword>
<evidence type="ECO:0008006" key="4">
    <source>
        <dbReference type="Google" id="ProtNLM"/>
    </source>
</evidence>
<feature type="transmembrane region" description="Helical" evidence="1">
    <location>
        <begin position="12"/>
        <end position="33"/>
    </location>
</feature>
<protein>
    <recommendedName>
        <fullName evidence="4">Integral membrane protein</fullName>
    </recommendedName>
</protein>
<dbReference type="RefSeq" id="WP_343782691.1">
    <property type="nucleotide sequence ID" value="NZ_BAAACZ010000010.1"/>
</dbReference>
<feature type="transmembrane region" description="Helical" evidence="1">
    <location>
        <begin position="134"/>
        <end position="152"/>
    </location>
</feature>
<name>A0ABP3JSP4_9BACI</name>
<feature type="transmembrane region" description="Helical" evidence="1">
    <location>
        <begin position="67"/>
        <end position="89"/>
    </location>
</feature>
<reference evidence="3" key="1">
    <citation type="journal article" date="2019" name="Int. J. Syst. Evol. Microbiol.">
        <title>The Global Catalogue of Microorganisms (GCM) 10K type strain sequencing project: providing services to taxonomists for standard genome sequencing and annotation.</title>
        <authorList>
            <consortium name="The Broad Institute Genomics Platform"/>
            <consortium name="The Broad Institute Genome Sequencing Center for Infectious Disease"/>
            <person name="Wu L."/>
            <person name="Ma J."/>
        </authorList>
    </citation>
    <scope>NUCLEOTIDE SEQUENCE [LARGE SCALE GENOMIC DNA]</scope>
    <source>
        <strain evidence="3">JCM 14193</strain>
    </source>
</reference>
<evidence type="ECO:0000313" key="3">
    <source>
        <dbReference type="Proteomes" id="UP001500740"/>
    </source>
</evidence>